<dbReference type="EMBL" id="JAYDYW010000006">
    <property type="protein sequence ID" value="MEE1673716.1"/>
    <property type="molecule type" value="Genomic_DNA"/>
</dbReference>
<evidence type="ECO:0000313" key="3">
    <source>
        <dbReference type="Proteomes" id="UP001310248"/>
    </source>
</evidence>
<proteinExistence type="predicted"/>
<keyword evidence="3" id="KW-1185">Reference proteome</keyword>
<reference evidence="3" key="1">
    <citation type="submission" date="2023-07" db="EMBL/GenBank/DDBJ databases">
        <title>Draft genome sequence of Agarivorans aestuarii strain ZMCS4, a CAZymes producing bacteria isolated from the marine brown algae Clodostephus spongiosus.</title>
        <authorList>
            <person name="Lorente B."/>
            <person name="Cabral C."/>
            <person name="Frias J."/>
            <person name="Faria J."/>
            <person name="Toubarro D."/>
        </authorList>
    </citation>
    <scope>NUCLEOTIDE SEQUENCE [LARGE SCALE GENOMIC DNA]</scope>
    <source>
        <strain evidence="3">ZMCS4</strain>
    </source>
</reference>
<dbReference type="RefSeq" id="WP_329774965.1">
    <property type="nucleotide sequence ID" value="NZ_JAYDYW010000006.1"/>
</dbReference>
<gene>
    <name evidence="2" type="ORF">SNR37_003143</name>
</gene>
<dbReference type="Pfam" id="PF06527">
    <property type="entry name" value="TniQ"/>
    <property type="match status" value="1"/>
</dbReference>
<evidence type="ECO:0000313" key="2">
    <source>
        <dbReference type="EMBL" id="MEE1673716.1"/>
    </source>
</evidence>
<feature type="domain" description="TniQ" evidence="1">
    <location>
        <begin position="46"/>
        <end position="147"/>
    </location>
</feature>
<name>A0ABU7G2V7_9ALTE</name>
<protein>
    <submittedName>
        <fullName evidence="2">TniQ family protein</fullName>
    </submittedName>
</protein>
<dbReference type="InterPro" id="IPR009492">
    <property type="entry name" value="TniQ"/>
</dbReference>
<comment type="caution">
    <text evidence="2">The sequence shown here is derived from an EMBL/GenBank/DDBJ whole genome shotgun (WGS) entry which is preliminary data.</text>
</comment>
<accession>A0ABU7G2V7</accession>
<evidence type="ECO:0000259" key="1">
    <source>
        <dbReference type="Pfam" id="PF06527"/>
    </source>
</evidence>
<sequence length="324" mass="37019">MSCFLLLPGEDVLAAPARWHYLSRTGTLDDSVAKQGLSLTCKHPHQLFSTNAQRTWELLTQQGFDGEQNKHGLGLYQQAFLRADEQAKWQTVHDNPNMKGRLSTHVQRWRWCPECVSEDEAEYGVPYFHRDHQLPGVFHCQKHQMALTSSCPECGWHIKLLQHQNIPPYDNVCPECGCWIGAEAPPWSDAMCYIEQASLRLARTPYQPERLEASQGLVRAIAGLPAQGQRTLAERNRILAWQWDFINMFCEQDIKAWFQQRSLYKGRVISPLMRNSRLNLIESVAGPVHPLLHLMVEYYIQQTTRSVDDGAQSPSTAVTGRVLL</sequence>
<organism evidence="2 3">
    <name type="scientific">Agarivorans aestuarii</name>
    <dbReference type="NCBI Taxonomy" id="1563703"/>
    <lineage>
        <taxon>Bacteria</taxon>
        <taxon>Pseudomonadati</taxon>
        <taxon>Pseudomonadota</taxon>
        <taxon>Gammaproteobacteria</taxon>
        <taxon>Alteromonadales</taxon>
        <taxon>Alteromonadaceae</taxon>
        <taxon>Agarivorans</taxon>
    </lineage>
</organism>
<reference evidence="2 3" key="2">
    <citation type="submission" date="2023-12" db="EMBL/GenBank/DDBJ databases">
        <authorList>
            <consortium name="Cladostephus spongiosus"/>
            <person name="Lorente B."/>
            <person name="Cabral C."/>
            <person name="Frias J."/>
            <person name="Faria J."/>
            <person name="Toubarro D."/>
        </authorList>
    </citation>
    <scope>NUCLEOTIDE SEQUENCE [LARGE SCALE GENOMIC DNA]</scope>
    <source>
        <strain evidence="2 3">ZMCS4</strain>
    </source>
</reference>
<dbReference type="Proteomes" id="UP001310248">
    <property type="component" value="Unassembled WGS sequence"/>
</dbReference>